<comment type="caution">
    <text evidence="11">The sequence shown here is derived from an EMBL/GenBank/DDBJ whole genome shotgun (WGS) entry which is preliminary data.</text>
</comment>
<proteinExistence type="inferred from homology"/>
<name>A0A8J8FEI2_9BACT</name>
<dbReference type="GO" id="GO:0140359">
    <property type="term" value="F:ABC-type transporter activity"/>
    <property type="evidence" value="ECO:0007669"/>
    <property type="project" value="InterPro"/>
</dbReference>
<dbReference type="PROSITE" id="PS51012">
    <property type="entry name" value="ABC_TM2"/>
    <property type="match status" value="1"/>
</dbReference>
<evidence type="ECO:0000256" key="1">
    <source>
        <dbReference type="ARBA" id="ARBA00004429"/>
    </source>
</evidence>
<evidence type="ECO:0000256" key="4">
    <source>
        <dbReference type="ARBA" id="ARBA00022475"/>
    </source>
</evidence>
<gene>
    <name evidence="11" type="ORF">GD597_13995</name>
</gene>
<dbReference type="Proteomes" id="UP000598971">
    <property type="component" value="Unassembled WGS sequence"/>
</dbReference>
<evidence type="ECO:0000256" key="2">
    <source>
        <dbReference type="ARBA" id="ARBA00007783"/>
    </source>
</evidence>
<dbReference type="Pfam" id="PF01061">
    <property type="entry name" value="ABC2_membrane"/>
    <property type="match status" value="1"/>
</dbReference>
<feature type="transmembrane region" description="Helical" evidence="9">
    <location>
        <begin position="165"/>
        <end position="192"/>
    </location>
</feature>
<dbReference type="InterPro" id="IPR000412">
    <property type="entry name" value="ABC_2_transport"/>
</dbReference>
<feature type="transmembrane region" description="Helical" evidence="9">
    <location>
        <begin position="258"/>
        <end position="276"/>
    </location>
</feature>
<dbReference type="RefSeq" id="WP_171608521.1">
    <property type="nucleotide sequence ID" value="NZ_WHPF01000009.1"/>
</dbReference>
<organism evidence="11 12">
    <name type="scientific">Limnovirga soli</name>
    <dbReference type="NCBI Taxonomy" id="2656915"/>
    <lineage>
        <taxon>Bacteria</taxon>
        <taxon>Pseudomonadati</taxon>
        <taxon>Bacteroidota</taxon>
        <taxon>Chitinophagia</taxon>
        <taxon>Chitinophagales</taxon>
        <taxon>Chitinophagaceae</taxon>
        <taxon>Limnovirga</taxon>
    </lineage>
</organism>
<dbReference type="InterPro" id="IPR047817">
    <property type="entry name" value="ABC2_TM_bact-type"/>
</dbReference>
<comment type="subcellular location">
    <subcellularLocation>
        <location evidence="1">Cell inner membrane</location>
        <topology evidence="1">Multi-pass membrane protein</topology>
    </subcellularLocation>
    <subcellularLocation>
        <location evidence="9">Cell membrane</location>
        <topology evidence="9">Multi-pass membrane protein</topology>
    </subcellularLocation>
</comment>
<dbReference type="PIRSF" id="PIRSF006648">
    <property type="entry name" value="DrrB"/>
    <property type="match status" value="1"/>
</dbReference>
<feature type="transmembrane region" description="Helical" evidence="9">
    <location>
        <begin position="126"/>
        <end position="153"/>
    </location>
</feature>
<keyword evidence="12" id="KW-1185">Reference proteome</keyword>
<comment type="similarity">
    <text evidence="2 9">Belongs to the ABC-2 integral membrane protein family.</text>
</comment>
<evidence type="ECO:0000256" key="9">
    <source>
        <dbReference type="RuleBase" id="RU361157"/>
    </source>
</evidence>
<evidence type="ECO:0000256" key="6">
    <source>
        <dbReference type="ARBA" id="ARBA00022692"/>
    </source>
</evidence>
<feature type="domain" description="ABC transmembrane type-2" evidence="10">
    <location>
        <begin position="52"/>
        <end position="279"/>
    </location>
</feature>
<keyword evidence="6 9" id="KW-0812">Transmembrane</keyword>
<evidence type="ECO:0000259" key="10">
    <source>
        <dbReference type="PROSITE" id="PS51012"/>
    </source>
</evidence>
<evidence type="ECO:0000313" key="12">
    <source>
        <dbReference type="Proteomes" id="UP000598971"/>
    </source>
</evidence>
<evidence type="ECO:0000256" key="3">
    <source>
        <dbReference type="ARBA" id="ARBA00022448"/>
    </source>
</evidence>
<keyword evidence="7 9" id="KW-1133">Transmembrane helix</keyword>
<keyword evidence="8 9" id="KW-0472">Membrane</keyword>
<sequence>MQEKNSTENWTEVISPGRHLLDLRLAEVWRYRDLVLLFVKRDFVSQYRQTVLGYAWYIIQPVLTTFMFLIVFNKIANISTGQIPAVLFYMCSITIWNYFASCLTATSSVFTANAGIFGKVYFPRLVLPLSIVLSNIIKFAIQLVLLTVLIIYYSATSSFHLQWGWHYMLIPVIVLNMACMGLGAGIIISSLTTKYRDFAVLITFGVQLLMYVTPVAYPLSYAMQSDYKNFILFNPLSPMVESFRYAVFGVGIFDTNLFLYSIAFSVVALLAGIILFNKVERSFMDTV</sequence>
<feature type="transmembrane region" description="Helical" evidence="9">
    <location>
        <begin position="198"/>
        <end position="219"/>
    </location>
</feature>
<feature type="transmembrane region" description="Helical" evidence="9">
    <location>
        <begin position="85"/>
        <end position="106"/>
    </location>
</feature>
<dbReference type="EMBL" id="WHPF01000009">
    <property type="protein sequence ID" value="NNV56580.1"/>
    <property type="molecule type" value="Genomic_DNA"/>
</dbReference>
<reference evidence="11" key="1">
    <citation type="submission" date="2019-10" db="EMBL/GenBank/DDBJ databases">
        <title>Draft genome sequence of Panacibacter sp. KCS-6.</title>
        <authorList>
            <person name="Yim K.J."/>
        </authorList>
    </citation>
    <scope>NUCLEOTIDE SEQUENCE</scope>
    <source>
        <strain evidence="11">KCS-6</strain>
    </source>
</reference>
<keyword evidence="3 9" id="KW-0813">Transport</keyword>
<keyword evidence="4 9" id="KW-1003">Cell membrane</keyword>
<evidence type="ECO:0000256" key="8">
    <source>
        <dbReference type="ARBA" id="ARBA00023136"/>
    </source>
</evidence>
<dbReference type="GO" id="GO:0043190">
    <property type="term" value="C:ATP-binding cassette (ABC) transporter complex"/>
    <property type="evidence" value="ECO:0007669"/>
    <property type="project" value="InterPro"/>
</dbReference>
<accession>A0A8J8FEI2</accession>
<evidence type="ECO:0000313" key="11">
    <source>
        <dbReference type="EMBL" id="NNV56580.1"/>
    </source>
</evidence>
<protein>
    <recommendedName>
        <fullName evidence="9">Transport permease protein</fullName>
    </recommendedName>
</protein>
<dbReference type="InterPro" id="IPR013525">
    <property type="entry name" value="ABC2_TM"/>
</dbReference>
<dbReference type="PANTHER" id="PTHR30413">
    <property type="entry name" value="INNER MEMBRANE TRANSPORT PERMEASE"/>
    <property type="match status" value="1"/>
</dbReference>
<feature type="transmembrane region" description="Helical" evidence="9">
    <location>
        <begin position="54"/>
        <end position="73"/>
    </location>
</feature>
<dbReference type="PANTHER" id="PTHR30413:SF8">
    <property type="entry name" value="TRANSPORT PERMEASE PROTEIN"/>
    <property type="match status" value="1"/>
</dbReference>
<dbReference type="GO" id="GO:0015920">
    <property type="term" value="P:lipopolysaccharide transport"/>
    <property type="evidence" value="ECO:0007669"/>
    <property type="project" value="TreeGrafter"/>
</dbReference>
<keyword evidence="5" id="KW-0997">Cell inner membrane</keyword>
<evidence type="ECO:0000256" key="5">
    <source>
        <dbReference type="ARBA" id="ARBA00022519"/>
    </source>
</evidence>
<dbReference type="AlphaFoldDB" id="A0A8J8FEI2"/>
<evidence type="ECO:0000256" key="7">
    <source>
        <dbReference type="ARBA" id="ARBA00022989"/>
    </source>
</evidence>